<feature type="compositionally biased region" description="Basic and acidic residues" evidence="1">
    <location>
        <begin position="134"/>
        <end position="144"/>
    </location>
</feature>
<evidence type="ECO:0000313" key="3">
    <source>
        <dbReference type="EMBL" id="GCB95428.1"/>
    </source>
</evidence>
<dbReference type="Pfam" id="PF18029">
    <property type="entry name" value="Glyoxalase_6"/>
    <property type="match status" value="1"/>
</dbReference>
<dbReference type="EMBL" id="BHXC01000007">
    <property type="protein sequence ID" value="GCB95428.1"/>
    <property type="molecule type" value="Genomic_DNA"/>
</dbReference>
<dbReference type="PANTHER" id="PTHR35908:SF1">
    <property type="entry name" value="CONSERVED PROTEIN"/>
    <property type="match status" value="1"/>
</dbReference>
<proteinExistence type="predicted"/>
<dbReference type="SUPFAM" id="SSF54593">
    <property type="entry name" value="Glyoxalase/Bleomycin resistance protein/Dihydroxybiphenyl dioxygenase"/>
    <property type="match status" value="1"/>
</dbReference>
<dbReference type="eggNOG" id="COG0346">
    <property type="taxonomic scope" value="Bacteria"/>
</dbReference>
<evidence type="ECO:0000259" key="2">
    <source>
        <dbReference type="Pfam" id="PF18029"/>
    </source>
</evidence>
<comment type="caution">
    <text evidence="3">The sequence shown here is derived from an EMBL/GenBank/DDBJ whole genome shotgun (WGS) entry which is preliminary data.</text>
</comment>
<reference evidence="3 4" key="1">
    <citation type="journal article" date="2019" name="Microbiol. Resour. Announc.">
        <title>Draft Genome Sequence of the Most Traditional epsilon-Poly-l-Lysine Producer, Streptomyces albulus NBRC14147.</title>
        <authorList>
            <person name="Yamanaka K."/>
            <person name="Hamano Y."/>
        </authorList>
    </citation>
    <scope>NUCLEOTIDE SEQUENCE [LARGE SCALE GENOMIC DNA]</scope>
    <source>
        <strain evidence="3 4">NBRC 14147</strain>
    </source>
</reference>
<dbReference type="AlphaFoldDB" id="A0A059WE53"/>
<dbReference type="PANTHER" id="PTHR35908">
    <property type="entry name" value="HYPOTHETICAL FUSION PROTEIN"/>
    <property type="match status" value="1"/>
</dbReference>
<name>A0A059WE53_STRNR</name>
<dbReference type="Gene3D" id="3.10.180.10">
    <property type="entry name" value="2,3-Dihydroxybiphenyl 1,2-Dioxygenase, domain 1"/>
    <property type="match status" value="1"/>
</dbReference>
<sequence length="155" mass="17017">MGLKMRVVELECTDPLKLAEFWSAVLDAPIGPGADGVNIAPRGEQEMRLYLVEERAPGRPRSRTRLWLNPAQGRLDVEVARLTALGAKVIEKRWTNRSCGLAVVVLADPEGNEFCIGSSDHEVAEAVRRFEDAGDDLEGLRPEPESTGVVRIDTP</sequence>
<feature type="region of interest" description="Disordered" evidence="1">
    <location>
        <begin position="134"/>
        <end position="155"/>
    </location>
</feature>
<protein>
    <submittedName>
        <fullName evidence="3">Glyoxalase</fullName>
    </submittedName>
</protein>
<gene>
    <name evidence="3" type="ORF">SALB_08232</name>
</gene>
<accession>A0A059WE53</accession>
<dbReference type="RefSeq" id="WP_051273468.1">
    <property type="nucleotide sequence ID" value="NZ_BHXC01000007.1"/>
</dbReference>
<dbReference type="InterPro" id="IPR041581">
    <property type="entry name" value="Glyoxalase_6"/>
</dbReference>
<dbReference type="STRING" id="68570.DC74_7267"/>
<dbReference type="InterPro" id="IPR029068">
    <property type="entry name" value="Glyas_Bleomycin-R_OHBP_Dase"/>
</dbReference>
<dbReference type="Proteomes" id="UP000288351">
    <property type="component" value="Unassembled WGS sequence"/>
</dbReference>
<organism evidence="3 4">
    <name type="scientific">Streptomyces noursei</name>
    <name type="common">Streptomyces albulus</name>
    <dbReference type="NCBI Taxonomy" id="1971"/>
    <lineage>
        <taxon>Bacteria</taxon>
        <taxon>Bacillati</taxon>
        <taxon>Actinomycetota</taxon>
        <taxon>Actinomycetes</taxon>
        <taxon>Kitasatosporales</taxon>
        <taxon>Streptomycetaceae</taxon>
        <taxon>Streptomyces</taxon>
    </lineage>
</organism>
<evidence type="ECO:0000256" key="1">
    <source>
        <dbReference type="SAM" id="MobiDB-lite"/>
    </source>
</evidence>
<evidence type="ECO:0000313" key="4">
    <source>
        <dbReference type="Proteomes" id="UP000288351"/>
    </source>
</evidence>
<feature type="domain" description="Glyoxalase-like" evidence="2">
    <location>
        <begin position="8"/>
        <end position="116"/>
    </location>
</feature>